<organism evidence="1 2">
    <name type="scientific">Pelotomaculum thermopropionicum (strain DSM 13744 / JCM 10971 / SI)</name>
    <dbReference type="NCBI Taxonomy" id="370438"/>
    <lineage>
        <taxon>Bacteria</taxon>
        <taxon>Bacillati</taxon>
        <taxon>Bacillota</taxon>
        <taxon>Clostridia</taxon>
        <taxon>Eubacteriales</taxon>
        <taxon>Desulfotomaculaceae</taxon>
        <taxon>Pelotomaculum</taxon>
    </lineage>
</organism>
<dbReference type="HOGENOM" id="CLU_2618891_0_0_9"/>
<dbReference type="Proteomes" id="UP000006556">
    <property type="component" value="Chromosome"/>
</dbReference>
<accession>A5CYM7</accession>
<reference evidence="2" key="1">
    <citation type="journal article" date="2008" name="Genome Res.">
        <title>The genome of Pelotomaculum thermopropionicum reveals niche-associated evolution in anaerobic microbiota.</title>
        <authorList>
            <person name="Kosaka T."/>
            <person name="Kato S."/>
            <person name="Shimoyama T."/>
            <person name="Ishii S."/>
            <person name="Abe T."/>
            <person name="Watanabe K."/>
        </authorList>
    </citation>
    <scope>NUCLEOTIDE SEQUENCE [LARGE SCALE GENOMIC DNA]</scope>
    <source>
        <strain evidence="2">DSM 13744 / JCM 10971 / SI</strain>
    </source>
</reference>
<dbReference type="KEGG" id="pth:PTH_2711"/>
<proteinExistence type="predicted"/>
<evidence type="ECO:0000313" key="2">
    <source>
        <dbReference type="Proteomes" id="UP000006556"/>
    </source>
</evidence>
<name>A5CYM7_PELTS</name>
<dbReference type="EMBL" id="AP009389">
    <property type="protein sequence ID" value="BAF60892.1"/>
    <property type="molecule type" value="Genomic_DNA"/>
</dbReference>
<protein>
    <submittedName>
        <fullName evidence="1">Uncharacterized protein</fullName>
    </submittedName>
</protein>
<evidence type="ECO:0000313" key="1">
    <source>
        <dbReference type="EMBL" id="BAF60892.1"/>
    </source>
</evidence>
<dbReference type="AlphaFoldDB" id="A5CYM7"/>
<keyword evidence="2" id="KW-1185">Reference proteome</keyword>
<dbReference type="eggNOG" id="COG1961">
    <property type="taxonomic scope" value="Bacteria"/>
</dbReference>
<sequence>MLSETVIASYLQHYRELLKSKDPISCKQLVEEFVERVTINKDTLKLPLRCLWIHLVEAGGIEPTVRKTDHRRLSERRL</sequence>
<gene>
    <name evidence="1" type="ordered locus">PTH_2711</name>
</gene>